<evidence type="ECO:0000259" key="2">
    <source>
        <dbReference type="PROSITE" id="PS51903"/>
    </source>
</evidence>
<name>A0ABS8ZDJ8_9PSEU</name>
<dbReference type="InterPro" id="IPR004176">
    <property type="entry name" value="Clp_R_N"/>
</dbReference>
<comment type="caution">
    <text evidence="3">The sequence shown here is derived from an EMBL/GenBank/DDBJ whole genome shotgun (WGS) entry which is preliminary data.</text>
</comment>
<protein>
    <submittedName>
        <fullName evidence="3">ATPase</fullName>
    </submittedName>
</protein>
<keyword evidence="1" id="KW-0677">Repeat</keyword>
<dbReference type="Proteomes" id="UP001521150">
    <property type="component" value="Unassembled WGS sequence"/>
</dbReference>
<dbReference type="PROSITE" id="PS51903">
    <property type="entry name" value="CLP_R"/>
    <property type="match status" value="1"/>
</dbReference>
<evidence type="ECO:0000256" key="1">
    <source>
        <dbReference type="PROSITE-ProRule" id="PRU01251"/>
    </source>
</evidence>
<dbReference type="EMBL" id="JAJVCN010000002">
    <property type="protein sequence ID" value="MCE7005527.1"/>
    <property type="molecule type" value="Genomic_DNA"/>
</dbReference>
<evidence type="ECO:0000313" key="4">
    <source>
        <dbReference type="Proteomes" id="UP001521150"/>
    </source>
</evidence>
<dbReference type="Gene3D" id="1.10.1780.10">
    <property type="entry name" value="Clp, N-terminal domain"/>
    <property type="match status" value="2"/>
</dbReference>
<feature type="domain" description="Clp R" evidence="2">
    <location>
        <begin position="2"/>
        <end position="174"/>
    </location>
</feature>
<reference evidence="3 4" key="1">
    <citation type="submission" date="2021-12" db="EMBL/GenBank/DDBJ databases">
        <title>Genome sequence of Kibdelosporangium philippinense ATCC 49844.</title>
        <authorList>
            <person name="Fedorov E.A."/>
            <person name="Omeragic M."/>
            <person name="Shalygina K.F."/>
            <person name="Maclea K.S."/>
        </authorList>
    </citation>
    <scope>NUCLEOTIDE SEQUENCE [LARGE SCALE GENOMIC DNA]</scope>
    <source>
        <strain evidence="3 4">ATCC 49844</strain>
    </source>
</reference>
<keyword evidence="4" id="KW-1185">Reference proteome</keyword>
<evidence type="ECO:0000313" key="3">
    <source>
        <dbReference type="EMBL" id="MCE7005527.1"/>
    </source>
</evidence>
<dbReference type="SUPFAM" id="SSF81923">
    <property type="entry name" value="Double Clp-N motif"/>
    <property type="match status" value="2"/>
</dbReference>
<dbReference type="RefSeq" id="WP_233727104.1">
    <property type="nucleotide sequence ID" value="NZ_JAJVCN010000002.1"/>
</dbReference>
<sequence>MFERFTKTARDVVIGAQLEARTAGTGEIGSAELLVALIRGRDETASRLLDGHDLTVEGLTEDFERVKRRGGLTDEDAAALAAVGVDVENVVRSVEASFGKDALAPATRSKRHIPFSAEAKWTIAQSLREAVSRKDKHIGSEHLLLALLSRPTLAAQALEAKGVTYQAISERLAS</sequence>
<dbReference type="Pfam" id="PF02861">
    <property type="entry name" value="Clp_N"/>
    <property type="match status" value="1"/>
</dbReference>
<gene>
    <name evidence="3" type="ORF">LWC34_22265</name>
</gene>
<dbReference type="InterPro" id="IPR036628">
    <property type="entry name" value="Clp_N_dom_sf"/>
</dbReference>
<proteinExistence type="predicted"/>
<organism evidence="3 4">
    <name type="scientific">Kibdelosporangium philippinense</name>
    <dbReference type="NCBI Taxonomy" id="211113"/>
    <lineage>
        <taxon>Bacteria</taxon>
        <taxon>Bacillati</taxon>
        <taxon>Actinomycetota</taxon>
        <taxon>Actinomycetes</taxon>
        <taxon>Pseudonocardiales</taxon>
        <taxon>Pseudonocardiaceae</taxon>
        <taxon>Kibdelosporangium</taxon>
    </lineage>
</organism>
<accession>A0ABS8ZDJ8</accession>